<organism evidence="1">
    <name type="scientific">uncultured Dysgonomonas sp</name>
    <dbReference type="NCBI Taxonomy" id="206096"/>
    <lineage>
        <taxon>Bacteria</taxon>
        <taxon>Pseudomonadati</taxon>
        <taxon>Bacteroidota</taxon>
        <taxon>Bacteroidia</taxon>
        <taxon>Bacteroidales</taxon>
        <taxon>Dysgonomonadaceae</taxon>
        <taxon>Dysgonomonas</taxon>
        <taxon>environmental samples</taxon>
    </lineage>
</organism>
<dbReference type="AlphaFoldDB" id="A0A212K6Q3"/>
<sequence length="195" mass="22780">MNDFNEICCRMKEHDMPVPQNQVIVRVPEARTVLYHYMKDCLAQKRSELNWLPEYEEVADWLADNRGRGLFLYGDYGRGKTMLGYHVLPAILLKYMNKVVNVYDAQKMNSDIDKLLRKHVISLDDIGTEDTLVSYGNRRLAFAEVMDAAEKYRKLVIVSTNLNGDQIVARYGQRVMERIISVTRRIEFKGQSQRR</sequence>
<dbReference type="SUPFAM" id="SSF52540">
    <property type="entry name" value="P-loop containing nucleoside triphosphate hydrolases"/>
    <property type="match status" value="1"/>
</dbReference>
<dbReference type="EMBL" id="FLUL01000001">
    <property type="protein sequence ID" value="SBW07393.1"/>
    <property type="molecule type" value="Genomic_DNA"/>
</dbReference>
<evidence type="ECO:0000313" key="1">
    <source>
        <dbReference type="EMBL" id="SBW07393.1"/>
    </source>
</evidence>
<proteinExistence type="predicted"/>
<reference evidence="1" key="1">
    <citation type="submission" date="2016-04" db="EMBL/GenBank/DDBJ databases">
        <authorList>
            <person name="Evans L.H."/>
            <person name="Alamgir A."/>
            <person name="Owens N."/>
            <person name="Weber N.D."/>
            <person name="Virtaneva K."/>
            <person name="Barbian K."/>
            <person name="Babar A."/>
            <person name="Rosenke K."/>
        </authorList>
    </citation>
    <scope>NUCLEOTIDE SEQUENCE</scope>
    <source>
        <strain evidence="1">86-2</strain>
    </source>
</reference>
<protein>
    <submittedName>
        <fullName evidence="1">Uncharacterized protein</fullName>
    </submittedName>
</protein>
<name>A0A212K6Q3_9BACT</name>
<dbReference type="Gene3D" id="3.40.50.300">
    <property type="entry name" value="P-loop containing nucleotide triphosphate hydrolases"/>
    <property type="match status" value="1"/>
</dbReference>
<gene>
    <name evidence="1" type="ORF">KL86DYS2_13156</name>
</gene>
<dbReference type="InterPro" id="IPR027417">
    <property type="entry name" value="P-loop_NTPase"/>
</dbReference>
<accession>A0A212K6Q3</accession>